<evidence type="ECO:0000313" key="4">
    <source>
        <dbReference type="Proteomes" id="UP000813461"/>
    </source>
</evidence>
<gene>
    <name evidence="3" type="ORF">FB567DRAFT_527123</name>
</gene>
<dbReference type="Proteomes" id="UP000813461">
    <property type="component" value="Unassembled WGS sequence"/>
</dbReference>
<proteinExistence type="predicted"/>
<dbReference type="OrthoDB" id="4476201at2759"/>
<evidence type="ECO:0000313" key="3">
    <source>
        <dbReference type="EMBL" id="KAH7087181.1"/>
    </source>
</evidence>
<organism evidence="3 4">
    <name type="scientific">Paraphoma chrysanthemicola</name>
    <dbReference type="NCBI Taxonomy" id="798071"/>
    <lineage>
        <taxon>Eukaryota</taxon>
        <taxon>Fungi</taxon>
        <taxon>Dikarya</taxon>
        <taxon>Ascomycota</taxon>
        <taxon>Pezizomycotina</taxon>
        <taxon>Dothideomycetes</taxon>
        <taxon>Pleosporomycetidae</taxon>
        <taxon>Pleosporales</taxon>
        <taxon>Pleosporineae</taxon>
        <taxon>Phaeosphaeriaceae</taxon>
        <taxon>Paraphoma</taxon>
    </lineage>
</organism>
<protein>
    <submittedName>
        <fullName evidence="3">Heterokaryon incompatibility protein-domain-containing protein</fullName>
    </submittedName>
</protein>
<dbReference type="InterPro" id="IPR010730">
    <property type="entry name" value="HET"/>
</dbReference>
<dbReference type="PANTHER" id="PTHR24148:SF64">
    <property type="entry name" value="HETEROKARYON INCOMPATIBILITY DOMAIN-CONTAINING PROTEIN"/>
    <property type="match status" value="1"/>
</dbReference>
<name>A0A8K0R505_9PLEO</name>
<dbReference type="Pfam" id="PF26639">
    <property type="entry name" value="Het-6_barrel"/>
    <property type="match status" value="1"/>
</dbReference>
<feature type="region of interest" description="Disordered" evidence="1">
    <location>
        <begin position="1"/>
        <end position="42"/>
    </location>
</feature>
<dbReference type="Pfam" id="PF06985">
    <property type="entry name" value="HET"/>
    <property type="match status" value="1"/>
</dbReference>
<reference evidence="3" key="1">
    <citation type="journal article" date="2021" name="Nat. Commun.">
        <title>Genetic determinants of endophytism in the Arabidopsis root mycobiome.</title>
        <authorList>
            <person name="Mesny F."/>
            <person name="Miyauchi S."/>
            <person name="Thiergart T."/>
            <person name="Pickel B."/>
            <person name="Atanasova L."/>
            <person name="Karlsson M."/>
            <person name="Huettel B."/>
            <person name="Barry K.W."/>
            <person name="Haridas S."/>
            <person name="Chen C."/>
            <person name="Bauer D."/>
            <person name="Andreopoulos W."/>
            <person name="Pangilinan J."/>
            <person name="LaButti K."/>
            <person name="Riley R."/>
            <person name="Lipzen A."/>
            <person name="Clum A."/>
            <person name="Drula E."/>
            <person name="Henrissat B."/>
            <person name="Kohler A."/>
            <person name="Grigoriev I.V."/>
            <person name="Martin F.M."/>
            <person name="Hacquard S."/>
        </authorList>
    </citation>
    <scope>NUCLEOTIDE SEQUENCE</scope>
    <source>
        <strain evidence="3">MPI-SDFR-AT-0120</strain>
    </source>
</reference>
<dbReference type="EMBL" id="JAGMVJ010000010">
    <property type="protein sequence ID" value="KAH7087181.1"/>
    <property type="molecule type" value="Genomic_DNA"/>
</dbReference>
<feature type="domain" description="Heterokaryon incompatibility" evidence="2">
    <location>
        <begin position="82"/>
        <end position="249"/>
    </location>
</feature>
<evidence type="ECO:0000256" key="1">
    <source>
        <dbReference type="SAM" id="MobiDB-lite"/>
    </source>
</evidence>
<comment type="caution">
    <text evidence="3">The sequence shown here is derived from an EMBL/GenBank/DDBJ whole genome shotgun (WGS) entry which is preliminary data.</text>
</comment>
<accession>A0A8K0R505</accession>
<keyword evidence="4" id="KW-1185">Reference proteome</keyword>
<dbReference type="AlphaFoldDB" id="A0A8K0R505"/>
<sequence length="679" mass="77893">MRHSAPLGSHAQTLSKVSAVPLEKSAEPPAREEDVEQRQSQFSYTPLEPDTIRLLAPSTSSQADGHAWELRVVRIDDQDIQFDALSYTWGSMQKQYPVTINGKRFLVHANLYSALPYLAKRRDFEKRSGIWIDAICINQSDEDEKSRQITLMSKIYRQAQRVWAWLGIADNQERIPEAIVALEHIGEVAGNVSSGMSKKSFVDFRELKKKFQRRLWTSPRMVNLDHKTWSAIAHILHNSWFQRVWIVQEAALAQNITFFCGKYEINSKMIQRANIPVFLRGMHNAQSTQADIGIDPSHGLAVFELRKIAQRKQDKSGSILMDISYWMAAAENECSLPEDRVRGIEGFCVDQDLLASFQTHTGIVDLYTKFSVELIVRNYARNMFWKWLGLAFTHIRLDGLPSWVPDFHHQARQYRCRPRSIAHSGTGTMHEYKASTRINSAKKGERWNEMVVEGIVLDTISFVLPERSRGTLEDGSRIPVLQQLIILAEWEERVAQAVWHRHLGQGYTHHHQMDEGHLRMDTYWRTLIGNITETNTGSITVDTYLGFQACMRRVLRFSRRNTDPQDTSSGVHSSEVELLEDIARSYTETVKVFKTLLRPLWGRQLFLTEEGRFGFTLRGVRVGDHVCVLNGAPTPHVLRTASQVDERERWSFVGDAYVHGVMYGEVDTMGLDQREIVLV</sequence>
<dbReference type="PANTHER" id="PTHR24148">
    <property type="entry name" value="ANKYRIN REPEAT DOMAIN-CONTAINING PROTEIN 39 HOMOLOG-RELATED"/>
    <property type="match status" value="1"/>
</dbReference>
<evidence type="ECO:0000259" key="2">
    <source>
        <dbReference type="Pfam" id="PF06985"/>
    </source>
</evidence>
<dbReference type="InterPro" id="IPR052895">
    <property type="entry name" value="HetReg/Transcr_Mod"/>
</dbReference>